<accession>A0A2A2K4V7</accession>
<evidence type="ECO:0000313" key="2">
    <source>
        <dbReference type="Proteomes" id="UP000218231"/>
    </source>
</evidence>
<dbReference type="EMBL" id="LIAE01009651">
    <property type="protein sequence ID" value="PAV68958.1"/>
    <property type="molecule type" value="Genomic_DNA"/>
</dbReference>
<reference evidence="1 2" key="1">
    <citation type="journal article" date="2017" name="Curr. Biol.">
        <title>Genome architecture and evolution of a unichromosomal asexual nematode.</title>
        <authorList>
            <person name="Fradin H."/>
            <person name="Zegar C."/>
            <person name="Gutwein M."/>
            <person name="Lucas J."/>
            <person name="Kovtun M."/>
            <person name="Corcoran D."/>
            <person name="Baugh L.R."/>
            <person name="Kiontke K."/>
            <person name="Gunsalus K."/>
            <person name="Fitch D.H."/>
            <person name="Piano F."/>
        </authorList>
    </citation>
    <scope>NUCLEOTIDE SEQUENCE [LARGE SCALE GENOMIC DNA]</scope>
    <source>
        <strain evidence="1">PF1309</strain>
    </source>
</reference>
<organism evidence="1 2">
    <name type="scientific">Diploscapter pachys</name>
    <dbReference type="NCBI Taxonomy" id="2018661"/>
    <lineage>
        <taxon>Eukaryota</taxon>
        <taxon>Metazoa</taxon>
        <taxon>Ecdysozoa</taxon>
        <taxon>Nematoda</taxon>
        <taxon>Chromadorea</taxon>
        <taxon>Rhabditida</taxon>
        <taxon>Rhabditina</taxon>
        <taxon>Rhabditomorpha</taxon>
        <taxon>Rhabditoidea</taxon>
        <taxon>Rhabditidae</taxon>
        <taxon>Diploscapter</taxon>
    </lineage>
</organism>
<comment type="caution">
    <text evidence="1">The sequence shown here is derived from an EMBL/GenBank/DDBJ whole genome shotgun (WGS) entry which is preliminary data.</text>
</comment>
<dbReference type="AlphaFoldDB" id="A0A2A2K4V7"/>
<proteinExistence type="predicted"/>
<evidence type="ECO:0000313" key="1">
    <source>
        <dbReference type="EMBL" id="PAV68958.1"/>
    </source>
</evidence>
<keyword evidence="2" id="KW-1185">Reference proteome</keyword>
<dbReference type="Proteomes" id="UP000218231">
    <property type="component" value="Unassembled WGS sequence"/>
</dbReference>
<sequence length="193" mass="20046">MLPGRLDRPAPVDPHADRGIGVEQHARSEAGAGLVDFVPAPGLGTVQAGQEGVGQIAIAVVDRHADADLRIDAALEGMLPPFRTEAGEARLARGADLHLRRQPGWTSVVPSSSMPSYTCPGGSVGKVSWLPNGWKFAPCRSTPTATSGACVTKSCAIAGVGPSSIVAPNRRINPVFMTCIPFHGCRPAGLIRV</sequence>
<protein>
    <submittedName>
        <fullName evidence="1">Uncharacterized protein</fullName>
    </submittedName>
</protein>
<name>A0A2A2K4V7_9BILA</name>
<gene>
    <name evidence="1" type="ORF">WR25_22567</name>
</gene>